<reference evidence="1" key="1">
    <citation type="journal article" date="2015" name="Nature">
        <title>Complex archaea that bridge the gap between prokaryotes and eukaryotes.</title>
        <authorList>
            <person name="Spang A."/>
            <person name="Saw J.H."/>
            <person name="Jorgensen S.L."/>
            <person name="Zaremba-Niedzwiedzka K."/>
            <person name="Martijn J."/>
            <person name="Lind A.E."/>
            <person name="van Eijk R."/>
            <person name="Schleper C."/>
            <person name="Guy L."/>
            <person name="Ettema T.J."/>
        </authorList>
    </citation>
    <scope>NUCLEOTIDE SEQUENCE</scope>
</reference>
<accession>A0A0F9E050</accession>
<feature type="non-terminal residue" evidence="1">
    <location>
        <position position="220"/>
    </location>
</feature>
<name>A0A0F9E050_9ZZZZ</name>
<dbReference type="EMBL" id="LAZR01026884">
    <property type="protein sequence ID" value="KKL67364.1"/>
    <property type="molecule type" value="Genomic_DNA"/>
</dbReference>
<gene>
    <name evidence="1" type="ORF">LCGC14_2135690</name>
</gene>
<comment type="caution">
    <text evidence="1">The sequence shown here is derived from an EMBL/GenBank/DDBJ whole genome shotgun (WGS) entry which is preliminary data.</text>
</comment>
<evidence type="ECO:0000313" key="1">
    <source>
        <dbReference type="EMBL" id="KKL67364.1"/>
    </source>
</evidence>
<dbReference type="AlphaFoldDB" id="A0A0F9E050"/>
<sequence>MAYQTGSATSPIDLLQKLVTFLTANGWTLDSSIADGTGWRAHLHRGGDFINLKSTTGAVNPWGFTTVPAPIATSAAMHLYMGTGWSGAADWNLQAGAPIGDGVAYTVGMSMPLPTGAITSYHFFADATGDNIVVVVEKTTSIFTHLGWGVSLTKAGAYTGGPYFFASLYGYNFASINTTKPGPQNGITAHEAFRYGDPLNNGAMGYVRADVDAFTGKWLS</sequence>
<proteinExistence type="predicted"/>
<protein>
    <submittedName>
        <fullName evidence="1">Uncharacterized protein</fullName>
    </submittedName>
</protein>
<organism evidence="1">
    <name type="scientific">marine sediment metagenome</name>
    <dbReference type="NCBI Taxonomy" id="412755"/>
    <lineage>
        <taxon>unclassified sequences</taxon>
        <taxon>metagenomes</taxon>
        <taxon>ecological metagenomes</taxon>
    </lineage>
</organism>